<organism evidence="2 3">
    <name type="scientific">Pleurodeles waltl</name>
    <name type="common">Iberian ribbed newt</name>
    <dbReference type="NCBI Taxonomy" id="8319"/>
    <lineage>
        <taxon>Eukaryota</taxon>
        <taxon>Metazoa</taxon>
        <taxon>Chordata</taxon>
        <taxon>Craniata</taxon>
        <taxon>Vertebrata</taxon>
        <taxon>Euteleostomi</taxon>
        <taxon>Amphibia</taxon>
        <taxon>Batrachia</taxon>
        <taxon>Caudata</taxon>
        <taxon>Salamandroidea</taxon>
        <taxon>Salamandridae</taxon>
        <taxon>Pleurodelinae</taxon>
        <taxon>Pleurodeles</taxon>
    </lineage>
</organism>
<evidence type="ECO:0000313" key="2">
    <source>
        <dbReference type="EMBL" id="KAJ1199321.1"/>
    </source>
</evidence>
<reference evidence="2" key="1">
    <citation type="journal article" date="2022" name="bioRxiv">
        <title>Sequencing and chromosome-scale assembly of the giantPleurodeles waltlgenome.</title>
        <authorList>
            <person name="Brown T."/>
            <person name="Elewa A."/>
            <person name="Iarovenko S."/>
            <person name="Subramanian E."/>
            <person name="Araus A.J."/>
            <person name="Petzold A."/>
            <person name="Susuki M."/>
            <person name="Suzuki K.-i.T."/>
            <person name="Hayashi T."/>
            <person name="Toyoda A."/>
            <person name="Oliveira C."/>
            <person name="Osipova E."/>
            <person name="Leigh N.D."/>
            <person name="Simon A."/>
            <person name="Yun M.H."/>
        </authorList>
    </citation>
    <scope>NUCLEOTIDE SEQUENCE</scope>
    <source>
        <strain evidence="2">20211129_DDA</strain>
        <tissue evidence="2">Liver</tissue>
    </source>
</reference>
<name>A0AAV7VEN1_PLEWA</name>
<protein>
    <recommendedName>
        <fullName evidence="4">DDE Tnp4 domain-containing protein</fullName>
    </recommendedName>
</protein>
<dbReference type="EMBL" id="JANPWB010000003">
    <property type="protein sequence ID" value="KAJ1199321.1"/>
    <property type="molecule type" value="Genomic_DNA"/>
</dbReference>
<comment type="caution">
    <text evidence="2">The sequence shown here is derived from an EMBL/GenBank/DDBJ whole genome shotgun (WGS) entry which is preliminary data.</text>
</comment>
<proteinExistence type="predicted"/>
<feature type="region of interest" description="Disordered" evidence="1">
    <location>
        <begin position="14"/>
        <end position="33"/>
    </location>
</feature>
<dbReference type="Proteomes" id="UP001066276">
    <property type="component" value="Chromosome 2_1"/>
</dbReference>
<accession>A0AAV7VEN1</accession>
<evidence type="ECO:0000313" key="3">
    <source>
        <dbReference type="Proteomes" id="UP001066276"/>
    </source>
</evidence>
<sequence length="98" mass="9179">MAAMSAVVPLAQDAGGGLTERADGSSVLSGGAGGGLTERAAGGGVLSGGAGGGLTERAAGGGVEDLPTVKGDFYALGHIPNIIGAIDGTHVALVPPQE</sequence>
<keyword evidence="3" id="KW-1185">Reference proteome</keyword>
<gene>
    <name evidence="2" type="ORF">NDU88_003158</name>
</gene>
<evidence type="ECO:0000256" key="1">
    <source>
        <dbReference type="SAM" id="MobiDB-lite"/>
    </source>
</evidence>
<evidence type="ECO:0008006" key="4">
    <source>
        <dbReference type="Google" id="ProtNLM"/>
    </source>
</evidence>
<dbReference type="AlphaFoldDB" id="A0AAV7VEN1"/>